<organism evidence="2 3">
    <name type="scientific">Malus domestica</name>
    <name type="common">Apple</name>
    <name type="synonym">Pyrus malus</name>
    <dbReference type="NCBI Taxonomy" id="3750"/>
    <lineage>
        <taxon>Eukaryota</taxon>
        <taxon>Viridiplantae</taxon>
        <taxon>Streptophyta</taxon>
        <taxon>Embryophyta</taxon>
        <taxon>Tracheophyta</taxon>
        <taxon>Spermatophyta</taxon>
        <taxon>Magnoliopsida</taxon>
        <taxon>eudicotyledons</taxon>
        <taxon>Gunneridae</taxon>
        <taxon>Pentapetalae</taxon>
        <taxon>rosids</taxon>
        <taxon>fabids</taxon>
        <taxon>Rosales</taxon>
        <taxon>Rosaceae</taxon>
        <taxon>Amygdaloideae</taxon>
        <taxon>Maleae</taxon>
        <taxon>Malus</taxon>
    </lineage>
</organism>
<sequence>MEFAVPPEFNLTPGGPPLWVSLAEKGYYGFKPTVCALCNSNTHDILQCPEREYFPDYVQECINMRIDSKWNWNNPHSEFYTQSLKEHLGQYFEQLNVPQELLVENKLAKLLELTDLYIEITNEGFQIQAVNHGRSYDDQEVGAGTEESSACYSRPKEETAPDDLEISIESAPTKVCVPLMHYPETPRQPVKQQECMKTLTNLNTGQLLTDQKILLAVTDSAPAQPIKFKEMPDESCKQAKIYMEKRKLIDSQVPRREILPVQRLWVLNTRFKAARWKHKPYLITKIHSHRSALMKNSTTDKQQLIPYLLLPHDAIKKWLTRREQVT</sequence>
<evidence type="ECO:0000313" key="2">
    <source>
        <dbReference type="EMBL" id="RXH82873.1"/>
    </source>
</evidence>
<dbReference type="EMBL" id="RDQH01000337">
    <property type="protein sequence ID" value="RXH82873.1"/>
    <property type="molecule type" value="Genomic_DNA"/>
</dbReference>
<dbReference type="AlphaFoldDB" id="A0A498INR9"/>
<evidence type="ECO:0000256" key="1">
    <source>
        <dbReference type="SAM" id="MobiDB-lite"/>
    </source>
</evidence>
<evidence type="ECO:0000313" key="3">
    <source>
        <dbReference type="Proteomes" id="UP000290289"/>
    </source>
</evidence>
<protein>
    <submittedName>
        <fullName evidence="2">Uncharacterized protein</fullName>
    </submittedName>
</protein>
<keyword evidence="3" id="KW-1185">Reference proteome</keyword>
<reference evidence="2 3" key="1">
    <citation type="submission" date="2018-10" db="EMBL/GenBank/DDBJ databases">
        <title>A high-quality apple genome assembly.</title>
        <authorList>
            <person name="Hu J."/>
        </authorList>
    </citation>
    <scope>NUCLEOTIDE SEQUENCE [LARGE SCALE GENOMIC DNA]</scope>
    <source>
        <strain evidence="3">cv. HFTH1</strain>
        <tissue evidence="2">Young leaf</tissue>
    </source>
</reference>
<feature type="region of interest" description="Disordered" evidence="1">
    <location>
        <begin position="137"/>
        <end position="159"/>
    </location>
</feature>
<name>A0A498INR9_MALDO</name>
<accession>A0A498INR9</accession>
<comment type="caution">
    <text evidence="2">The sequence shown here is derived from an EMBL/GenBank/DDBJ whole genome shotgun (WGS) entry which is preliminary data.</text>
</comment>
<dbReference type="Proteomes" id="UP000290289">
    <property type="component" value="Chromosome 11"/>
</dbReference>
<proteinExistence type="predicted"/>
<gene>
    <name evidence="2" type="ORF">DVH24_003371</name>
</gene>